<dbReference type="FunFam" id="3.30.200.20:FF:000490">
    <property type="entry name" value="AGC family protein kinase"/>
    <property type="match status" value="1"/>
</dbReference>
<dbReference type="PANTHER" id="PTHR24356">
    <property type="entry name" value="SERINE/THREONINE-PROTEIN KINASE"/>
    <property type="match status" value="1"/>
</dbReference>
<dbReference type="Pfam" id="PF00069">
    <property type="entry name" value="Pkinase"/>
    <property type="match status" value="1"/>
</dbReference>
<dbReference type="Gene3D" id="1.10.510.10">
    <property type="entry name" value="Transferase(Phosphotransferase) domain 1"/>
    <property type="match status" value="1"/>
</dbReference>
<evidence type="ECO:0000256" key="4">
    <source>
        <dbReference type="ARBA" id="ARBA00022679"/>
    </source>
</evidence>
<dbReference type="InterPro" id="IPR050236">
    <property type="entry name" value="Ser_Thr_kinase_AGC"/>
</dbReference>
<dbReference type="EMBL" id="DS113613">
    <property type="protein sequence ID" value="EAY00115.1"/>
    <property type="molecule type" value="Genomic_DNA"/>
</dbReference>
<proteinExistence type="predicted"/>
<keyword evidence="2" id="KW-0723">Serine/threonine-protein kinase</keyword>
<dbReference type="STRING" id="5722.A2F4Q4"/>
<dbReference type="Gene3D" id="3.30.200.20">
    <property type="entry name" value="Phosphorylase Kinase, domain 1"/>
    <property type="match status" value="1"/>
</dbReference>
<name>A2F4Q4_TRIV3</name>
<evidence type="ECO:0000256" key="2">
    <source>
        <dbReference type="ARBA" id="ARBA00022527"/>
    </source>
</evidence>
<dbReference type="eggNOG" id="KOG0606">
    <property type="taxonomic scope" value="Eukaryota"/>
</dbReference>
<dbReference type="AlphaFoldDB" id="A2F4Q4"/>
<evidence type="ECO:0000256" key="5">
    <source>
        <dbReference type="ARBA" id="ARBA00022741"/>
    </source>
</evidence>
<organism evidence="11 12">
    <name type="scientific">Trichomonas vaginalis (strain ATCC PRA-98 / G3)</name>
    <dbReference type="NCBI Taxonomy" id="412133"/>
    <lineage>
        <taxon>Eukaryota</taxon>
        <taxon>Metamonada</taxon>
        <taxon>Parabasalia</taxon>
        <taxon>Trichomonadida</taxon>
        <taxon>Trichomonadidae</taxon>
        <taxon>Trichomonas</taxon>
    </lineage>
</organism>
<dbReference type="OrthoDB" id="162894at2759"/>
<dbReference type="InParanoid" id="A2F4Q4"/>
<comment type="catalytic activity">
    <reaction evidence="8">
        <text>L-threonyl-[protein] + ATP = O-phospho-L-threonyl-[protein] + ADP + H(+)</text>
        <dbReference type="Rhea" id="RHEA:46608"/>
        <dbReference type="Rhea" id="RHEA-COMP:11060"/>
        <dbReference type="Rhea" id="RHEA-COMP:11605"/>
        <dbReference type="ChEBI" id="CHEBI:15378"/>
        <dbReference type="ChEBI" id="CHEBI:30013"/>
        <dbReference type="ChEBI" id="CHEBI:30616"/>
        <dbReference type="ChEBI" id="CHEBI:61977"/>
        <dbReference type="ChEBI" id="CHEBI:456216"/>
        <dbReference type="EC" id="2.7.11.1"/>
    </reaction>
</comment>
<evidence type="ECO:0000259" key="10">
    <source>
        <dbReference type="PROSITE" id="PS50011"/>
    </source>
</evidence>
<dbReference type="GO" id="GO:0007010">
    <property type="term" value="P:cytoskeleton organization"/>
    <property type="evidence" value="ECO:0007669"/>
    <property type="project" value="UniProtKB-ARBA"/>
</dbReference>
<dbReference type="GO" id="GO:0004674">
    <property type="term" value="F:protein serine/threonine kinase activity"/>
    <property type="evidence" value="ECO:0000318"/>
    <property type="project" value="GO_Central"/>
</dbReference>
<dbReference type="CDD" id="cd05579">
    <property type="entry name" value="STKc_MAST_like"/>
    <property type="match status" value="1"/>
</dbReference>
<evidence type="ECO:0000256" key="6">
    <source>
        <dbReference type="ARBA" id="ARBA00022777"/>
    </source>
</evidence>
<dbReference type="Proteomes" id="UP000001542">
    <property type="component" value="Unassembled WGS sequence"/>
</dbReference>
<dbReference type="FunFam" id="1.10.510.10:FF:000024">
    <property type="entry name" value="Probable serine/threonine-protein kinase cot-1"/>
    <property type="match status" value="1"/>
</dbReference>
<sequence length="768" mass="87770">MFRKSQLIYSSFNIFDQKSLGSFPSVNNAIYVQVFFVLKSQRYFLEKVLEECNEHLQKSPNDSDTPTIKTIIFWINKLLQANYGTLFKESSAALTDVRSIIQELAGKVECDVLYQFFNIIISIQRALIKLVYLEKADKNNSDEERKTNIDYLTENSLIYENEKCIVCRICNEKVPISLIEEHTNSCLSAVQSEEILTENDQKLFEYCQKFSNEHLDIPWPGEQMNACRVYLPHLTFLCMLENACQVETISIDAIEELENIGAAINSLDININKTEAKSLILKKIVICSKIEQARDILRITRVSGSGEVPNVQANISDFELIERISSGAYARVYLAKKKLTGDIFAIKVLPKSGLVQKNQLKRILLEKDILLQFNNPYVTNFYYSIIGTRNLYLVMEYIGGGDLFSLLEKFGCFDEGSARIYTYQIVRALQYLYQNGIIHRDLKPDNILVTSEGYLKLADFGLSHLGMKNRERPNDTIDFRVKENVIQSHSLVGTPDYISPEIILGQPHSFTTDYWSLGVIVYEMLTGAMPFHTESEQHTFKNIVKGIYAPLTDVSPDAADFVKRLLYSDPRKRLGCHGPDEILNHPWLKDLDDTKISPPWVPETDIPNENFQERRFPSQDKLVIPDDINLDIYDTLALTIRPRNSINFGFSSPESYVNRMSSSWFRDEEDTESISADDELLNFPSVHIDQLSQQNKDELKKINACKSSISFTLNVKEPASSIPPITQLESSFSFSGKKRRLRKRAFSDLGSLDDSCIVRSCRPPTPKE</sequence>
<evidence type="ECO:0000256" key="1">
    <source>
        <dbReference type="ARBA" id="ARBA00012513"/>
    </source>
</evidence>
<dbReference type="GO" id="GO:0005524">
    <property type="term" value="F:ATP binding"/>
    <property type="evidence" value="ECO:0007669"/>
    <property type="project" value="UniProtKB-KW"/>
</dbReference>
<dbReference type="EC" id="2.7.11.1" evidence="1"/>
<keyword evidence="5" id="KW-0547">Nucleotide-binding</keyword>
<reference evidence="11" key="1">
    <citation type="submission" date="2006-10" db="EMBL/GenBank/DDBJ databases">
        <authorList>
            <person name="Amadeo P."/>
            <person name="Zhao Q."/>
            <person name="Wortman J."/>
            <person name="Fraser-Liggett C."/>
            <person name="Carlton J."/>
        </authorList>
    </citation>
    <scope>NUCLEOTIDE SEQUENCE</scope>
    <source>
        <strain evidence="11">G3</strain>
    </source>
</reference>
<dbReference type="VEuPathDB" id="TrichDB:TVAGG3_0225880"/>
<dbReference type="InterPro" id="IPR000719">
    <property type="entry name" value="Prot_kinase_dom"/>
</dbReference>
<evidence type="ECO:0000313" key="12">
    <source>
        <dbReference type="Proteomes" id="UP000001542"/>
    </source>
</evidence>
<evidence type="ECO:0000256" key="9">
    <source>
        <dbReference type="ARBA" id="ARBA00048679"/>
    </source>
</evidence>
<dbReference type="InterPro" id="IPR008271">
    <property type="entry name" value="Ser/Thr_kinase_AS"/>
</dbReference>
<gene>
    <name evidence="11" type="ORF">TVAG_470980</name>
</gene>
<keyword evidence="3" id="KW-0597">Phosphoprotein</keyword>
<dbReference type="PROSITE" id="PS50011">
    <property type="entry name" value="PROTEIN_KINASE_DOM"/>
    <property type="match status" value="1"/>
</dbReference>
<evidence type="ECO:0000256" key="8">
    <source>
        <dbReference type="ARBA" id="ARBA00047899"/>
    </source>
</evidence>
<dbReference type="GO" id="GO:0035556">
    <property type="term" value="P:intracellular signal transduction"/>
    <property type="evidence" value="ECO:0000318"/>
    <property type="project" value="GO_Central"/>
</dbReference>
<reference evidence="11" key="2">
    <citation type="journal article" date="2007" name="Science">
        <title>Draft genome sequence of the sexually transmitted pathogen Trichomonas vaginalis.</title>
        <authorList>
            <person name="Carlton J.M."/>
            <person name="Hirt R.P."/>
            <person name="Silva J.C."/>
            <person name="Delcher A.L."/>
            <person name="Schatz M."/>
            <person name="Zhao Q."/>
            <person name="Wortman J.R."/>
            <person name="Bidwell S.L."/>
            <person name="Alsmark U.C.M."/>
            <person name="Besteiro S."/>
            <person name="Sicheritz-Ponten T."/>
            <person name="Noel C.J."/>
            <person name="Dacks J.B."/>
            <person name="Foster P.G."/>
            <person name="Simillion C."/>
            <person name="Van de Peer Y."/>
            <person name="Miranda-Saavedra D."/>
            <person name="Barton G.J."/>
            <person name="Westrop G.D."/>
            <person name="Mueller S."/>
            <person name="Dessi D."/>
            <person name="Fiori P.L."/>
            <person name="Ren Q."/>
            <person name="Paulsen I."/>
            <person name="Zhang H."/>
            <person name="Bastida-Corcuera F.D."/>
            <person name="Simoes-Barbosa A."/>
            <person name="Brown M.T."/>
            <person name="Hayes R.D."/>
            <person name="Mukherjee M."/>
            <person name="Okumura C.Y."/>
            <person name="Schneider R."/>
            <person name="Smith A.J."/>
            <person name="Vanacova S."/>
            <person name="Villalvazo M."/>
            <person name="Haas B.J."/>
            <person name="Pertea M."/>
            <person name="Feldblyum T.V."/>
            <person name="Utterback T.R."/>
            <person name="Shu C.L."/>
            <person name="Osoegawa K."/>
            <person name="de Jong P.J."/>
            <person name="Hrdy I."/>
            <person name="Horvathova L."/>
            <person name="Zubacova Z."/>
            <person name="Dolezal P."/>
            <person name="Malik S.B."/>
            <person name="Logsdon J.M. Jr."/>
            <person name="Henze K."/>
            <person name="Gupta A."/>
            <person name="Wang C.C."/>
            <person name="Dunne R.L."/>
            <person name="Upcroft J.A."/>
            <person name="Upcroft P."/>
            <person name="White O."/>
            <person name="Salzberg S.L."/>
            <person name="Tang P."/>
            <person name="Chiu C.-H."/>
            <person name="Lee Y.-S."/>
            <person name="Embley T.M."/>
            <person name="Coombs G.H."/>
            <person name="Mottram J.C."/>
            <person name="Tachezy J."/>
            <person name="Fraser-Liggett C.M."/>
            <person name="Johnson P.J."/>
        </authorList>
    </citation>
    <scope>NUCLEOTIDE SEQUENCE [LARGE SCALE GENOMIC DNA]</scope>
    <source>
        <strain evidence="11">G3</strain>
    </source>
</reference>
<keyword evidence="4" id="KW-0808">Transferase</keyword>
<dbReference type="KEGG" id="tva:4757933"/>
<evidence type="ECO:0000256" key="3">
    <source>
        <dbReference type="ARBA" id="ARBA00022553"/>
    </source>
</evidence>
<dbReference type="PANTHER" id="PTHR24356:SF1">
    <property type="entry name" value="SERINE_THREONINE-PROTEIN KINASE GREATWALL"/>
    <property type="match status" value="1"/>
</dbReference>
<feature type="domain" description="Protein kinase" evidence="10">
    <location>
        <begin position="318"/>
        <end position="588"/>
    </location>
</feature>
<dbReference type="PROSITE" id="PS00108">
    <property type="entry name" value="PROTEIN_KINASE_ST"/>
    <property type="match status" value="1"/>
</dbReference>
<dbReference type="SMR" id="A2F4Q4"/>
<dbReference type="SMART" id="SM00220">
    <property type="entry name" value="S_TKc"/>
    <property type="match status" value="1"/>
</dbReference>
<accession>A2F4Q4</accession>
<evidence type="ECO:0000313" key="11">
    <source>
        <dbReference type="EMBL" id="EAY00115.1"/>
    </source>
</evidence>
<evidence type="ECO:0000256" key="7">
    <source>
        <dbReference type="ARBA" id="ARBA00022840"/>
    </source>
</evidence>
<dbReference type="SUPFAM" id="SSF56112">
    <property type="entry name" value="Protein kinase-like (PK-like)"/>
    <property type="match status" value="1"/>
</dbReference>
<protein>
    <recommendedName>
        <fullName evidence="1">non-specific serine/threonine protein kinase</fullName>
        <ecNumber evidence="1">2.7.11.1</ecNumber>
    </recommendedName>
</protein>
<keyword evidence="12" id="KW-1185">Reference proteome</keyword>
<keyword evidence="6 11" id="KW-0418">Kinase</keyword>
<comment type="catalytic activity">
    <reaction evidence="9">
        <text>L-seryl-[protein] + ATP = O-phospho-L-seryl-[protein] + ADP + H(+)</text>
        <dbReference type="Rhea" id="RHEA:17989"/>
        <dbReference type="Rhea" id="RHEA-COMP:9863"/>
        <dbReference type="Rhea" id="RHEA-COMP:11604"/>
        <dbReference type="ChEBI" id="CHEBI:15378"/>
        <dbReference type="ChEBI" id="CHEBI:29999"/>
        <dbReference type="ChEBI" id="CHEBI:30616"/>
        <dbReference type="ChEBI" id="CHEBI:83421"/>
        <dbReference type="ChEBI" id="CHEBI:456216"/>
        <dbReference type="EC" id="2.7.11.1"/>
    </reaction>
</comment>
<keyword evidence="7" id="KW-0067">ATP-binding</keyword>
<dbReference type="InterPro" id="IPR011009">
    <property type="entry name" value="Kinase-like_dom_sf"/>
</dbReference>
<dbReference type="VEuPathDB" id="TrichDB:TVAG_470980"/>
<dbReference type="RefSeq" id="XP_001313044.1">
    <property type="nucleotide sequence ID" value="XM_001313043.1"/>
</dbReference>